<gene>
    <name evidence="1" type="ORF">CKO31_06000</name>
</gene>
<name>A0ABS1CEG4_9GAMM</name>
<evidence type="ECO:0008006" key="3">
    <source>
        <dbReference type="Google" id="ProtNLM"/>
    </source>
</evidence>
<dbReference type="Proteomes" id="UP000748752">
    <property type="component" value="Unassembled WGS sequence"/>
</dbReference>
<reference evidence="1 2" key="1">
    <citation type="journal article" date="2020" name="Microorganisms">
        <title>Osmotic Adaptation and Compatible Solute Biosynthesis of Phototrophic Bacteria as Revealed from Genome Analyses.</title>
        <authorList>
            <person name="Imhoff J.F."/>
            <person name="Rahn T."/>
            <person name="Kunzel S."/>
            <person name="Keller A."/>
            <person name="Neulinger S.C."/>
        </authorList>
    </citation>
    <scope>NUCLEOTIDE SEQUENCE [LARGE SCALE GENOMIC DNA]</scope>
    <source>
        <strain evidence="1 2">DSM 6210</strain>
    </source>
</reference>
<accession>A0ABS1CEG4</accession>
<keyword evidence="2" id="KW-1185">Reference proteome</keyword>
<protein>
    <recommendedName>
        <fullName evidence="3">Antitoxin</fullName>
    </recommendedName>
</protein>
<organism evidence="1 2">
    <name type="scientific">Thiohalocapsa halophila</name>
    <dbReference type="NCBI Taxonomy" id="69359"/>
    <lineage>
        <taxon>Bacteria</taxon>
        <taxon>Pseudomonadati</taxon>
        <taxon>Pseudomonadota</taxon>
        <taxon>Gammaproteobacteria</taxon>
        <taxon>Chromatiales</taxon>
        <taxon>Chromatiaceae</taxon>
        <taxon>Thiohalocapsa</taxon>
    </lineage>
</organism>
<comment type="caution">
    <text evidence="1">The sequence shown here is derived from an EMBL/GenBank/DDBJ whole genome shotgun (WGS) entry which is preliminary data.</text>
</comment>
<evidence type="ECO:0000313" key="1">
    <source>
        <dbReference type="EMBL" id="MBK1630306.1"/>
    </source>
</evidence>
<proteinExistence type="predicted"/>
<sequence>MATVNFSVPDEVKAEFNALFAGENKSALLTALMRQAIKDRRRQQRRAAAIDALLELRAEQQPKSDQQIRSAREDGRP</sequence>
<evidence type="ECO:0000313" key="2">
    <source>
        <dbReference type="Proteomes" id="UP000748752"/>
    </source>
</evidence>
<dbReference type="RefSeq" id="WP_200235011.1">
    <property type="nucleotide sequence ID" value="NZ_NRRV01000010.1"/>
</dbReference>
<dbReference type="EMBL" id="NRRV01000010">
    <property type="protein sequence ID" value="MBK1630306.1"/>
    <property type="molecule type" value="Genomic_DNA"/>
</dbReference>